<name>A0ABT6KLK7_9MICO</name>
<proteinExistence type="predicted"/>
<organism evidence="2 3">
    <name type="scientific">Antiquaquibacter oligotrophicus</name>
    <dbReference type="NCBI Taxonomy" id="2880260"/>
    <lineage>
        <taxon>Bacteria</taxon>
        <taxon>Bacillati</taxon>
        <taxon>Actinomycetota</taxon>
        <taxon>Actinomycetes</taxon>
        <taxon>Micrococcales</taxon>
        <taxon>Microbacteriaceae</taxon>
        <taxon>Antiquaquibacter</taxon>
    </lineage>
</organism>
<feature type="compositionally biased region" description="Basic and acidic residues" evidence="1">
    <location>
        <begin position="1"/>
        <end position="14"/>
    </location>
</feature>
<dbReference type="Proteomes" id="UP001160142">
    <property type="component" value="Unassembled WGS sequence"/>
</dbReference>
<comment type="caution">
    <text evidence="2">The sequence shown here is derived from an EMBL/GenBank/DDBJ whole genome shotgun (WGS) entry which is preliminary data.</text>
</comment>
<protein>
    <submittedName>
        <fullName evidence="2">Uncharacterized protein</fullName>
    </submittedName>
</protein>
<evidence type="ECO:0000313" key="2">
    <source>
        <dbReference type="EMBL" id="MDH6180875.1"/>
    </source>
</evidence>
<sequence>MSMADRQDRDRNGDDAPQENPFEDADLDVSEFGENPDTETTG</sequence>
<evidence type="ECO:0000313" key="3">
    <source>
        <dbReference type="Proteomes" id="UP001160142"/>
    </source>
</evidence>
<keyword evidence="3" id="KW-1185">Reference proteome</keyword>
<feature type="compositionally biased region" description="Acidic residues" evidence="1">
    <location>
        <begin position="21"/>
        <end position="42"/>
    </location>
</feature>
<dbReference type="EMBL" id="JARXVQ010000001">
    <property type="protein sequence ID" value="MDH6180875.1"/>
    <property type="molecule type" value="Genomic_DNA"/>
</dbReference>
<feature type="region of interest" description="Disordered" evidence="1">
    <location>
        <begin position="1"/>
        <end position="42"/>
    </location>
</feature>
<evidence type="ECO:0000256" key="1">
    <source>
        <dbReference type="SAM" id="MobiDB-lite"/>
    </source>
</evidence>
<accession>A0ABT6KLK7</accession>
<reference evidence="2 3" key="1">
    <citation type="submission" date="2023-04" db="EMBL/GenBank/DDBJ databases">
        <title>Genome Encyclopedia of Bacteria and Archaea VI: Functional Genomics of Type Strains.</title>
        <authorList>
            <person name="Whitman W."/>
        </authorList>
    </citation>
    <scope>NUCLEOTIDE SEQUENCE [LARGE SCALE GENOMIC DNA]</scope>
    <source>
        <strain evidence="2 3">SG_E_30_P1</strain>
    </source>
</reference>
<gene>
    <name evidence="2" type="ORF">M2152_001057</name>
</gene>